<accession>A0A392Q0H1</accession>
<sequence length="30" mass="3348">NLGLQGGGGFSPRKFRSMLLGVEKKRKQEE</sequence>
<evidence type="ECO:0000256" key="1">
    <source>
        <dbReference type="SAM" id="MobiDB-lite"/>
    </source>
</evidence>
<comment type="caution">
    <text evidence="2">The sequence shown here is derived from an EMBL/GenBank/DDBJ whole genome shotgun (WGS) entry which is preliminary data.</text>
</comment>
<organism evidence="2 3">
    <name type="scientific">Trifolium medium</name>
    <dbReference type="NCBI Taxonomy" id="97028"/>
    <lineage>
        <taxon>Eukaryota</taxon>
        <taxon>Viridiplantae</taxon>
        <taxon>Streptophyta</taxon>
        <taxon>Embryophyta</taxon>
        <taxon>Tracheophyta</taxon>
        <taxon>Spermatophyta</taxon>
        <taxon>Magnoliopsida</taxon>
        <taxon>eudicotyledons</taxon>
        <taxon>Gunneridae</taxon>
        <taxon>Pentapetalae</taxon>
        <taxon>rosids</taxon>
        <taxon>fabids</taxon>
        <taxon>Fabales</taxon>
        <taxon>Fabaceae</taxon>
        <taxon>Papilionoideae</taxon>
        <taxon>50 kb inversion clade</taxon>
        <taxon>NPAAA clade</taxon>
        <taxon>Hologalegina</taxon>
        <taxon>IRL clade</taxon>
        <taxon>Trifolieae</taxon>
        <taxon>Trifolium</taxon>
    </lineage>
</organism>
<evidence type="ECO:0000313" key="2">
    <source>
        <dbReference type="EMBL" id="MCI16725.1"/>
    </source>
</evidence>
<proteinExistence type="predicted"/>
<reference evidence="2 3" key="1">
    <citation type="journal article" date="2018" name="Front. Plant Sci.">
        <title>Red Clover (Trifolium pratense) and Zigzag Clover (T. medium) - A Picture of Genomic Similarities and Differences.</title>
        <authorList>
            <person name="Dluhosova J."/>
            <person name="Istvanek J."/>
            <person name="Nedelnik J."/>
            <person name="Repkova J."/>
        </authorList>
    </citation>
    <scope>NUCLEOTIDE SEQUENCE [LARGE SCALE GENOMIC DNA]</scope>
    <source>
        <strain evidence="3">cv. 10/8</strain>
        <tissue evidence="2">Leaf</tissue>
    </source>
</reference>
<dbReference type="EMBL" id="LXQA010102128">
    <property type="protein sequence ID" value="MCI16725.1"/>
    <property type="molecule type" value="Genomic_DNA"/>
</dbReference>
<keyword evidence="3" id="KW-1185">Reference proteome</keyword>
<dbReference type="Proteomes" id="UP000265520">
    <property type="component" value="Unassembled WGS sequence"/>
</dbReference>
<feature type="non-terminal residue" evidence="2">
    <location>
        <position position="1"/>
    </location>
</feature>
<feature type="compositionally biased region" description="Gly residues" evidence="1">
    <location>
        <begin position="1"/>
        <end position="10"/>
    </location>
</feature>
<dbReference type="AlphaFoldDB" id="A0A392Q0H1"/>
<feature type="region of interest" description="Disordered" evidence="1">
    <location>
        <begin position="1"/>
        <end position="30"/>
    </location>
</feature>
<evidence type="ECO:0000313" key="3">
    <source>
        <dbReference type="Proteomes" id="UP000265520"/>
    </source>
</evidence>
<name>A0A392Q0H1_9FABA</name>
<protein>
    <submittedName>
        <fullName evidence="2">Uncharacterized protein</fullName>
    </submittedName>
</protein>